<sequence length="64" mass="7357">MGKSKFKNINLENVTIITKFGLLSIVKEYLADGNNYLKDIKLKNINFIDIKVEFTQVNILILVL</sequence>
<dbReference type="AlphaFoldDB" id="A0A2A7BY12"/>
<accession>A0A2A7BY12</accession>
<name>A0A2A7BY12_9BACI</name>
<reference evidence="1 2" key="1">
    <citation type="submission" date="2017-09" db="EMBL/GenBank/DDBJ databases">
        <title>Large-scale bioinformatics analysis of Bacillus genomes uncovers conserved roles of natural products in bacterial physiology.</title>
        <authorList>
            <consortium name="Agbiome Team Llc"/>
            <person name="Bleich R.M."/>
            <person name="Grubbs K.J."/>
            <person name="Santa Maria K.C."/>
            <person name="Allen S.E."/>
            <person name="Farag S."/>
            <person name="Shank E.A."/>
            <person name="Bowers A."/>
        </authorList>
    </citation>
    <scope>NUCLEOTIDE SEQUENCE [LARGE SCALE GENOMIC DNA]</scope>
    <source>
        <strain evidence="1 2">AFS098222</strain>
    </source>
</reference>
<dbReference type="EMBL" id="NVPQ01000006">
    <property type="protein sequence ID" value="PDY43101.1"/>
    <property type="molecule type" value="Genomic_DNA"/>
</dbReference>
<proteinExistence type="predicted"/>
<evidence type="ECO:0000313" key="2">
    <source>
        <dbReference type="Proteomes" id="UP000220111"/>
    </source>
</evidence>
<gene>
    <name evidence="1" type="ORF">COO17_02515</name>
</gene>
<dbReference type="Proteomes" id="UP000220111">
    <property type="component" value="Unassembled WGS sequence"/>
</dbReference>
<protein>
    <submittedName>
        <fullName evidence="1">Uncharacterized protein</fullName>
    </submittedName>
</protein>
<comment type="caution">
    <text evidence="1">The sequence shown here is derived from an EMBL/GenBank/DDBJ whole genome shotgun (WGS) entry which is preliminary data.</text>
</comment>
<organism evidence="1 2">
    <name type="scientific">Bacillus wiedmannii</name>
    <dbReference type="NCBI Taxonomy" id="1890302"/>
    <lineage>
        <taxon>Bacteria</taxon>
        <taxon>Bacillati</taxon>
        <taxon>Bacillota</taxon>
        <taxon>Bacilli</taxon>
        <taxon>Bacillales</taxon>
        <taxon>Bacillaceae</taxon>
        <taxon>Bacillus</taxon>
        <taxon>Bacillus cereus group</taxon>
    </lineage>
</organism>
<evidence type="ECO:0000313" key="1">
    <source>
        <dbReference type="EMBL" id="PDY43101.1"/>
    </source>
</evidence>